<dbReference type="Pfam" id="PF00550">
    <property type="entry name" value="PP-binding"/>
    <property type="match status" value="1"/>
</dbReference>
<dbReference type="Proteomes" id="UP000275401">
    <property type="component" value="Unassembled WGS sequence"/>
</dbReference>
<dbReference type="EMBL" id="RIBZ01000230">
    <property type="protein sequence ID" value="RNG24535.1"/>
    <property type="molecule type" value="Genomic_DNA"/>
</dbReference>
<dbReference type="RefSeq" id="WP_123100866.1">
    <property type="nucleotide sequence ID" value="NZ_RIBZ01000230.1"/>
</dbReference>
<dbReference type="Gene3D" id="1.10.1200.10">
    <property type="entry name" value="ACP-like"/>
    <property type="match status" value="1"/>
</dbReference>
<evidence type="ECO:0000259" key="1">
    <source>
        <dbReference type="PROSITE" id="PS50075"/>
    </source>
</evidence>
<accession>A0A3M8W7T2</accession>
<evidence type="ECO:0000313" key="3">
    <source>
        <dbReference type="Proteomes" id="UP000275401"/>
    </source>
</evidence>
<name>A0A3M8W7T2_9ACTN</name>
<organism evidence="2 3">
    <name type="scientific">Streptomyces botrytidirepellens</name>
    <dbReference type="NCBI Taxonomy" id="2486417"/>
    <lineage>
        <taxon>Bacteria</taxon>
        <taxon>Bacillati</taxon>
        <taxon>Actinomycetota</taxon>
        <taxon>Actinomycetes</taxon>
        <taxon>Kitasatosporales</taxon>
        <taxon>Streptomycetaceae</taxon>
        <taxon>Streptomyces</taxon>
    </lineage>
</organism>
<feature type="domain" description="Carrier" evidence="1">
    <location>
        <begin position="3"/>
        <end position="85"/>
    </location>
</feature>
<dbReference type="PROSITE" id="PS50075">
    <property type="entry name" value="CARRIER"/>
    <property type="match status" value="1"/>
</dbReference>
<dbReference type="SUPFAM" id="SSF47336">
    <property type="entry name" value="ACP-like"/>
    <property type="match status" value="1"/>
</dbReference>
<keyword evidence="3" id="KW-1185">Reference proteome</keyword>
<comment type="caution">
    <text evidence="2">The sequence shown here is derived from an EMBL/GenBank/DDBJ whole genome shotgun (WGS) entry which is preliminary data.</text>
</comment>
<gene>
    <name evidence="2" type="ORF">EEJ42_17580</name>
</gene>
<dbReference type="InterPro" id="IPR009081">
    <property type="entry name" value="PP-bd_ACP"/>
</dbReference>
<dbReference type="InterPro" id="IPR036736">
    <property type="entry name" value="ACP-like_sf"/>
</dbReference>
<protein>
    <submittedName>
        <fullName evidence="2">Acyl carrier protein</fullName>
    </submittedName>
</protein>
<proteinExistence type="predicted"/>
<evidence type="ECO:0000313" key="2">
    <source>
        <dbReference type="EMBL" id="RNG24535.1"/>
    </source>
</evidence>
<dbReference type="AlphaFoldDB" id="A0A3M8W7T2"/>
<sequence length="90" mass="10198">MTAESEARPRITVDVVRELLSDPKIFAALPDAMDDDADLALDSLGLVWFLHQLELRYGVEIEPAEAFLAEFTSVRRITDYLNDHHLADRS</sequence>
<reference evidence="2 3" key="1">
    <citation type="submission" date="2018-11" db="EMBL/GenBank/DDBJ databases">
        <title>The Potential of Streptomyces as Biocontrol Agents against the Tomato grey mould, Botrytis cinerea (Gray mold) Frontiers in Microbiology.</title>
        <authorList>
            <person name="Li D."/>
        </authorList>
    </citation>
    <scope>NUCLEOTIDE SEQUENCE [LARGE SCALE GENOMIC DNA]</scope>
    <source>
        <strain evidence="2 3">NEAU-LD23</strain>
    </source>
</reference>